<keyword evidence="2" id="KW-1185">Reference proteome</keyword>
<evidence type="ECO:0000313" key="1">
    <source>
        <dbReference type="EMBL" id="CAD5116159.1"/>
    </source>
</evidence>
<dbReference type="InterPro" id="IPR036179">
    <property type="entry name" value="Ig-like_dom_sf"/>
</dbReference>
<proteinExistence type="predicted"/>
<gene>
    <name evidence="1" type="ORF">DGYR_LOCUS4807</name>
</gene>
<organism evidence="1 2">
    <name type="scientific">Dimorphilus gyrociliatus</name>
    <dbReference type="NCBI Taxonomy" id="2664684"/>
    <lineage>
        <taxon>Eukaryota</taxon>
        <taxon>Metazoa</taxon>
        <taxon>Spiralia</taxon>
        <taxon>Lophotrochozoa</taxon>
        <taxon>Annelida</taxon>
        <taxon>Polychaeta</taxon>
        <taxon>Polychaeta incertae sedis</taxon>
        <taxon>Dinophilidae</taxon>
        <taxon>Dimorphilus</taxon>
    </lineage>
</organism>
<accession>A0A7I8VJE1</accession>
<dbReference type="Proteomes" id="UP000549394">
    <property type="component" value="Unassembled WGS sequence"/>
</dbReference>
<dbReference type="AlphaFoldDB" id="A0A7I8VJE1"/>
<evidence type="ECO:0000313" key="2">
    <source>
        <dbReference type="Proteomes" id="UP000549394"/>
    </source>
</evidence>
<sequence>MYRKWINIALLGLVIIATSSYSKVFVKKKVELARGSCFRLECFKGRKNGSSAYFIANTTGKGLKKRHLLIGGRLWEMHNKKDITVEEIHNMFIFNFCNLTANDSGEYVCKLFDYDHDRIRKVVNKTKIELRVVNINRKYTGKKKKKNLYIEGCRFDFTSDLPDVAKYGTVEKDKSNSRNLNYRKALDCQNNLNVKVNRKNEEVEESIKLWSSTQNL</sequence>
<reference evidence="1 2" key="1">
    <citation type="submission" date="2020-08" db="EMBL/GenBank/DDBJ databases">
        <authorList>
            <person name="Hejnol A."/>
        </authorList>
    </citation>
    <scope>NUCLEOTIDE SEQUENCE [LARGE SCALE GENOMIC DNA]</scope>
</reference>
<comment type="caution">
    <text evidence="1">The sequence shown here is derived from an EMBL/GenBank/DDBJ whole genome shotgun (WGS) entry which is preliminary data.</text>
</comment>
<name>A0A7I8VJE1_9ANNE</name>
<protein>
    <submittedName>
        <fullName evidence="1">DgyrCDS5080</fullName>
    </submittedName>
</protein>
<dbReference type="EMBL" id="CAJFCJ010000006">
    <property type="protein sequence ID" value="CAD5116159.1"/>
    <property type="molecule type" value="Genomic_DNA"/>
</dbReference>
<dbReference type="SUPFAM" id="SSF48726">
    <property type="entry name" value="Immunoglobulin"/>
    <property type="match status" value="1"/>
</dbReference>